<feature type="disulfide bond" evidence="15">
    <location>
        <begin position="145"/>
        <end position="152"/>
    </location>
</feature>
<evidence type="ECO:0000256" key="13">
    <source>
        <dbReference type="ARBA" id="ARBA00023180"/>
    </source>
</evidence>
<reference evidence="17" key="1">
    <citation type="submission" date="2022-12" db="EMBL/GenBank/DDBJ databases">
        <authorList>
            <person name="Petersen C."/>
        </authorList>
    </citation>
    <scope>NUCLEOTIDE SEQUENCE</scope>
    <source>
        <strain evidence="17">IBT 15544</strain>
    </source>
</reference>
<proteinExistence type="inferred from homology"/>
<keyword evidence="5" id="KW-0964">Secreted</keyword>
<dbReference type="PROSITE" id="PS52012">
    <property type="entry name" value="CFEM"/>
    <property type="match status" value="1"/>
</dbReference>
<name>A0A9W9N1H7_9EURO</name>
<dbReference type="InterPro" id="IPR051735">
    <property type="entry name" value="CFEM_domain"/>
</dbReference>
<dbReference type="EMBL" id="JAPQKR010000008">
    <property type="protein sequence ID" value="KAJ5211432.1"/>
    <property type="molecule type" value="Genomic_DNA"/>
</dbReference>
<evidence type="ECO:0000313" key="17">
    <source>
        <dbReference type="EMBL" id="KAJ5211432.1"/>
    </source>
</evidence>
<organism evidence="17 18">
    <name type="scientific">Penicillium cinerascens</name>
    <dbReference type="NCBI Taxonomy" id="70096"/>
    <lineage>
        <taxon>Eukaryota</taxon>
        <taxon>Fungi</taxon>
        <taxon>Dikarya</taxon>
        <taxon>Ascomycota</taxon>
        <taxon>Pezizomycotina</taxon>
        <taxon>Eurotiomycetes</taxon>
        <taxon>Eurotiomycetidae</taxon>
        <taxon>Eurotiales</taxon>
        <taxon>Aspergillaceae</taxon>
        <taxon>Penicillium</taxon>
    </lineage>
</organism>
<dbReference type="GO" id="GO:0005576">
    <property type="term" value="C:extracellular region"/>
    <property type="evidence" value="ECO:0007669"/>
    <property type="project" value="UniProtKB-SubCell"/>
</dbReference>
<gene>
    <name evidence="17" type="ORF">N7498_003078</name>
</gene>
<keyword evidence="4" id="KW-1003">Cell membrane</keyword>
<keyword evidence="9" id="KW-0732">Signal</keyword>
<evidence type="ECO:0000256" key="14">
    <source>
        <dbReference type="ARBA" id="ARBA00023288"/>
    </source>
</evidence>
<evidence type="ECO:0000256" key="1">
    <source>
        <dbReference type="ARBA" id="ARBA00004609"/>
    </source>
</evidence>
<dbReference type="OrthoDB" id="5985073at2759"/>
<evidence type="ECO:0000313" key="18">
    <source>
        <dbReference type="Proteomes" id="UP001150904"/>
    </source>
</evidence>
<dbReference type="Proteomes" id="UP001150904">
    <property type="component" value="Unassembled WGS sequence"/>
</dbReference>
<keyword evidence="6 15" id="KW-0349">Heme</keyword>
<comment type="subcellular location">
    <subcellularLocation>
        <location evidence="1">Cell membrane</location>
        <topology evidence="1">Lipid-anchor</topology>
        <topology evidence="1">GPI-anchor</topology>
    </subcellularLocation>
    <subcellularLocation>
        <location evidence="2">Secreted</location>
    </subcellularLocation>
</comment>
<feature type="domain" description="CFEM" evidence="16">
    <location>
        <begin position="99"/>
        <end position="214"/>
    </location>
</feature>
<feature type="binding site" description="axial binding residue" evidence="15">
    <location>
        <position position="149"/>
    </location>
    <ligand>
        <name>heme</name>
        <dbReference type="ChEBI" id="CHEBI:30413"/>
    </ligand>
    <ligandPart>
        <name>Fe</name>
        <dbReference type="ChEBI" id="CHEBI:18248"/>
    </ligandPart>
</feature>
<keyword evidence="13" id="KW-0325">Glycoprotein</keyword>
<evidence type="ECO:0000256" key="3">
    <source>
        <dbReference type="ARBA" id="ARBA00010031"/>
    </source>
</evidence>
<feature type="disulfide bond" evidence="15">
    <location>
        <begin position="154"/>
        <end position="187"/>
    </location>
</feature>
<comment type="caution">
    <text evidence="15">Lacks conserved residue(s) required for the propagation of feature annotation.</text>
</comment>
<dbReference type="GO" id="GO:0098552">
    <property type="term" value="C:side of membrane"/>
    <property type="evidence" value="ECO:0007669"/>
    <property type="project" value="UniProtKB-KW"/>
</dbReference>
<evidence type="ECO:0000256" key="8">
    <source>
        <dbReference type="ARBA" id="ARBA00022723"/>
    </source>
</evidence>
<keyword evidence="7" id="KW-0336">GPI-anchor</keyword>
<keyword evidence="14" id="KW-0449">Lipoprotein</keyword>
<sequence>MWPTCRRYGLYAPNYQNATRPGLGAVCISSIWPSVLIDITSYDSTAFATVIPATAGVNGTLVFATAFDGTPATSVANSTSTAAASTVPVTSSITAPLTLSSTSTTSITSTSSRTGTASLTAVSQLPSCGQICFDNMLARYESLGCSTSDPSCLCRNINFYYGIRDCSNAACGMDVASTVLAFESGYCTSAIAAETTYPVTTTVTATATPTAVSNLSTCGQTCFYNMLAQYATLGCSSTTDASCLCENINFYYGLRDCSDQACNTDETTAVLAYESYYCAAATASSS</sequence>
<comment type="similarity">
    <text evidence="3">Belongs to the RBT5 family.</text>
</comment>
<evidence type="ECO:0000256" key="11">
    <source>
        <dbReference type="ARBA" id="ARBA00023136"/>
    </source>
</evidence>
<dbReference type="GeneID" id="83177441"/>
<keyword evidence="12 15" id="KW-1015">Disulfide bond</keyword>
<keyword evidence="18" id="KW-1185">Reference proteome</keyword>
<keyword evidence="10 15" id="KW-0408">Iron</keyword>
<protein>
    <recommendedName>
        <fullName evidence="16">CFEM domain-containing protein</fullName>
    </recommendedName>
</protein>
<dbReference type="SMART" id="SM00747">
    <property type="entry name" value="CFEM"/>
    <property type="match status" value="2"/>
</dbReference>
<evidence type="ECO:0000256" key="2">
    <source>
        <dbReference type="ARBA" id="ARBA00004613"/>
    </source>
</evidence>
<evidence type="ECO:0000256" key="6">
    <source>
        <dbReference type="ARBA" id="ARBA00022617"/>
    </source>
</evidence>
<evidence type="ECO:0000256" key="4">
    <source>
        <dbReference type="ARBA" id="ARBA00022475"/>
    </source>
</evidence>
<keyword evidence="8 15" id="KW-0479">Metal-binding</keyword>
<dbReference type="GO" id="GO:0005886">
    <property type="term" value="C:plasma membrane"/>
    <property type="evidence" value="ECO:0007669"/>
    <property type="project" value="UniProtKB-SubCell"/>
</dbReference>
<dbReference type="PANTHER" id="PTHR37928">
    <property type="entry name" value="CFEM DOMAIN PROTEIN (AFU_ORTHOLOGUE AFUA_6G14090)"/>
    <property type="match status" value="1"/>
</dbReference>
<evidence type="ECO:0000256" key="9">
    <source>
        <dbReference type="ARBA" id="ARBA00022729"/>
    </source>
</evidence>
<dbReference type="InterPro" id="IPR008427">
    <property type="entry name" value="Extracellular_membr_CFEM_dom"/>
</dbReference>
<evidence type="ECO:0000256" key="5">
    <source>
        <dbReference type="ARBA" id="ARBA00022525"/>
    </source>
</evidence>
<accession>A0A9W9N1H7</accession>
<evidence type="ECO:0000259" key="16">
    <source>
        <dbReference type="PROSITE" id="PS52012"/>
    </source>
</evidence>
<evidence type="ECO:0000256" key="15">
    <source>
        <dbReference type="PROSITE-ProRule" id="PRU01356"/>
    </source>
</evidence>
<evidence type="ECO:0000256" key="7">
    <source>
        <dbReference type="ARBA" id="ARBA00022622"/>
    </source>
</evidence>
<dbReference type="AlphaFoldDB" id="A0A9W9N1H7"/>
<keyword evidence="11" id="KW-0472">Membrane</keyword>
<evidence type="ECO:0000256" key="10">
    <source>
        <dbReference type="ARBA" id="ARBA00023004"/>
    </source>
</evidence>
<dbReference type="GO" id="GO:0046872">
    <property type="term" value="F:metal ion binding"/>
    <property type="evidence" value="ECO:0007669"/>
    <property type="project" value="UniProtKB-UniRule"/>
</dbReference>
<dbReference type="RefSeq" id="XP_058309602.1">
    <property type="nucleotide sequence ID" value="XM_058450140.1"/>
</dbReference>
<dbReference type="Pfam" id="PF05730">
    <property type="entry name" value="CFEM"/>
    <property type="match status" value="2"/>
</dbReference>
<dbReference type="PANTHER" id="PTHR37928:SF1">
    <property type="entry name" value="CFEM DOMAIN PROTEIN (AFU_ORTHOLOGUE AFUA_6G14090)"/>
    <property type="match status" value="1"/>
</dbReference>
<comment type="caution">
    <text evidence="17">The sequence shown here is derived from an EMBL/GenBank/DDBJ whole genome shotgun (WGS) entry which is preliminary data.</text>
</comment>
<reference evidence="17" key="2">
    <citation type="journal article" date="2023" name="IMA Fungus">
        <title>Comparative genomic study of the Penicillium genus elucidates a diverse pangenome and 15 lateral gene transfer events.</title>
        <authorList>
            <person name="Petersen C."/>
            <person name="Sorensen T."/>
            <person name="Nielsen M.R."/>
            <person name="Sondergaard T.E."/>
            <person name="Sorensen J.L."/>
            <person name="Fitzpatrick D.A."/>
            <person name="Frisvad J.C."/>
            <person name="Nielsen K.L."/>
        </authorList>
    </citation>
    <scope>NUCLEOTIDE SEQUENCE</scope>
    <source>
        <strain evidence="17">IBT 15544</strain>
    </source>
</reference>
<evidence type="ECO:0000256" key="12">
    <source>
        <dbReference type="ARBA" id="ARBA00023157"/>
    </source>
</evidence>